<gene>
    <name evidence="13" type="ORF">BDV95DRAFT_377580</name>
</gene>
<evidence type="ECO:0000256" key="9">
    <source>
        <dbReference type="ARBA" id="ARBA00023004"/>
    </source>
</evidence>
<keyword evidence="8" id="KW-0560">Oxidoreductase</keyword>
<comment type="similarity">
    <text evidence="3">Belongs to the cytochrome P450 family.</text>
</comment>
<dbReference type="GO" id="GO:0004497">
    <property type="term" value="F:monooxygenase activity"/>
    <property type="evidence" value="ECO:0007669"/>
    <property type="project" value="UniProtKB-KW"/>
</dbReference>
<organism evidence="13 14">
    <name type="scientific">Massariosphaeria phaeospora</name>
    <dbReference type="NCBI Taxonomy" id="100035"/>
    <lineage>
        <taxon>Eukaryota</taxon>
        <taxon>Fungi</taxon>
        <taxon>Dikarya</taxon>
        <taxon>Ascomycota</taxon>
        <taxon>Pezizomycotina</taxon>
        <taxon>Dothideomycetes</taxon>
        <taxon>Pleosporomycetidae</taxon>
        <taxon>Pleosporales</taxon>
        <taxon>Pleosporales incertae sedis</taxon>
        <taxon>Massariosphaeria</taxon>
    </lineage>
</organism>
<dbReference type="GO" id="GO:0005506">
    <property type="term" value="F:iron ion binding"/>
    <property type="evidence" value="ECO:0007669"/>
    <property type="project" value="InterPro"/>
</dbReference>
<sequence length="454" mass="51024">MLSLLAPRAEALILFLFGSSILGFSGLLPHVKKYGLLWYLLYPYRAVKDHISAYRFLIDAPGIIQEGYDAAEGGYFVINDPDINYHVVADKKLMREIDHAPKDVLSLQAAAKAMLQPMYSMHRFDWPDVRGFDGTPLIRTVRSLLRNDLGFILPKTRVTNSAIIDDLFSKPGKQPHVTTVVRACISHINALAFFGEEFASNKEFMTAVEDFAFKTILISEAVRLLPGVIGRAVGRLMEAQFSAQHVIFNALLPVAQQRIDEQKLARSGHTVPEHRDVLQWVMEQSSRLRPWTADVTTPWTAERVVHELMALLFGAVHSMGMATTFAIRDICMHPEYVEPLRKEIEGPAYQAWEATGDGLPFLDSFLKESARINPLDNLSTRRKALRPFTLSNGVHVEVGDWLATPLMPMLRDAKHWADPLEFHGFRHVDPKTLASLENPDAFIHAQAASMHQPG</sequence>
<dbReference type="SUPFAM" id="SSF48264">
    <property type="entry name" value="Cytochrome P450"/>
    <property type="match status" value="1"/>
</dbReference>
<evidence type="ECO:0000256" key="11">
    <source>
        <dbReference type="ARBA" id="ARBA00023136"/>
    </source>
</evidence>
<proteinExistence type="inferred from homology"/>
<dbReference type="PANTHER" id="PTHR46206:SF5">
    <property type="entry name" value="P450, PUTATIVE (EUROFUNG)-RELATED"/>
    <property type="match status" value="1"/>
</dbReference>
<protein>
    <submittedName>
        <fullName evidence="13">Cytochrome P450</fullName>
    </submittedName>
</protein>
<evidence type="ECO:0000256" key="6">
    <source>
        <dbReference type="ARBA" id="ARBA00022723"/>
    </source>
</evidence>
<dbReference type="AlphaFoldDB" id="A0A7C8IFZ3"/>
<feature type="transmembrane region" description="Helical" evidence="12">
    <location>
        <begin position="12"/>
        <end position="31"/>
    </location>
</feature>
<dbReference type="PANTHER" id="PTHR46206">
    <property type="entry name" value="CYTOCHROME P450"/>
    <property type="match status" value="1"/>
</dbReference>
<dbReference type="GO" id="GO:0016020">
    <property type="term" value="C:membrane"/>
    <property type="evidence" value="ECO:0007669"/>
    <property type="project" value="UniProtKB-SubCell"/>
</dbReference>
<evidence type="ECO:0000313" key="13">
    <source>
        <dbReference type="EMBL" id="KAF2873250.1"/>
    </source>
</evidence>
<keyword evidence="10" id="KW-0503">Monooxygenase</keyword>
<dbReference type="GO" id="GO:0016705">
    <property type="term" value="F:oxidoreductase activity, acting on paired donors, with incorporation or reduction of molecular oxygen"/>
    <property type="evidence" value="ECO:0007669"/>
    <property type="project" value="InterPro"/>
</dbReference>
<dbReference type="InterPro" id="IPR001128">
    <property type="entry name" value="Cyt_P450"/>
</dbReference>
<dbReference type="Proteomes" id="UP000481861">
    <property type="component" value="Unassembled WGS sequence"/>
</dbReference>
<evidence type="ECO:0000256" key="7">
    <source>
        <dbReference type="ARBA" id="ARBA00022989"/>
    </source>
</evidence>
<dbReference type="GO" id="GO:0020037">
    <property type="term" value="F:heme binding"/>
    <property type="evidence" value="ECO:0007669"/>
    <property type="project" value="InterPro"/>
</dbReference>
<keyword evidence="5 12" id="KW-0812">Transmembrane</keyword>
<evidence type="ECO:0000256" key="5">
    <source>
        <dbReference type="ARBA" id="ARBA00022692"/>
    </source>
</evidence>
<evidence type="ECO:0000256" key="8">
    <source>
        <dbReference type="ARBA" id="ARBA00023002"/>
    </source>
</evidence>
<reference evidence="13 14" key="1">
    <citation type="submission" date="2020-01" db="EMBL/GenBank/DDBJ databases">
        <authorList>
            <consortium name="DOE Joint Genome Institute"/>
            <person name="Haridas S."/>
            <person name="Albert R."/>
            <person name="Binder M."/>
            <person name="Bloem J."/>
            <person name="Labutti K."/>
            <person name="Salamov A."/>
            <person name="Andreopoulos B."/>
            <person name="Baker S.E."/>
            <person name="Barry K."/>
            <person name="Bills G."/>
            <person name="Bluhm B.H."/>
            <person name="Cannon C."/>
            <person name="Castanera R."/>
            <person name="Culley D.E."/>
            <person name="Daum C."/>
            <person name="Ezra D."/>
            <person name="Gonzalez J.B."/>
            <person name="Henrissat B."/>
            <person name="Kuo A."/>
            <person name="Liang C."/>
            <person name="Lipzen A."/>
            <person name="Lutzoni F."/>
            <person name="Magnuson J."/>
            <person name="Mondo S."/>
            <person name="Nolan M."/>
            <person name="Ohm R."/>
            <person name="Pangilinan J."/>
            <person name="Park H.-J.H."/>
            <person name="Ramirez L."/>
            <person name="Alfaro M."/>
            <person name="Sun H."/>
            <person name="Tritt A."/>
            <person name="Yoshinaga Y."/>
            <person name="Zwiers L.-H.L."/>
            <person name="Turgeon B.G."/>
            <person name="Goodwin S.B."/>
            <person name="Spatafora J.W."/>
            <person name="Crous P.W."/>
            <person name="Grigoriev I.V."/>
        </authorList>
    </citation>
    <scope>NUCLEOTIDE SEQUENCE [LARGE SCALE GENOMIC DNA]</scope>
    <source>
        <strain evidence="13 14">CBS 611.86</strain>
    </source>
</reference>
<keyword evidence="9" id="KW-0408">Iron</keyword>
<evidence type="ECO:0000256" key="3">
    <source>
        <dbReference type="ARBA" id="ARBA00010617"/>
    </source>
</evidence>
<keyword evidence="11 12" id="KW-0472">Membrane</keyword>
<evidence type="ECO:0000256" key="12">
    <source>
        <dbReference type="SAM" id="Phobius"/>
    </source>
</evidence>
<keyword evidence="7 12" id="KW-1133">Transmembrane helix</keyword>
<comment type="cofactor">
    <cofactor evidence="1">
        <name>heme</name>
        <dbReference type="ChEBI" id="CHEBI:30413"/>
    </cofactor>
</comment>
<dbReference type="CDD" id="cd11041">
    <property type="entry name" value="CYP503A1-like"/>
    <property type="match status" value="1"/>
</dbReference>
<name>A0A7C8IFZ3_9PLEO</name>
<keyword evidence="14" id="KW-1185">Reference proteome</keyword>
<keyword evidence="6" id="KW-0479">Metal-binding</keyword>
<dbReference type="InterPro" id="IPR036396">
    <property type="entry name" value="Cyt_P450_sf"/>
</dbReference>
<evidence type="ECO:0000256" key="2">
    <source>
        <dbReference type="ARBA" id="ARBA00004370"/>
    </source>
</evidence>
<evidence type="ECO:0000256" key="1">
    <source>
        <dbReference type="ARBA" id="ARBA00001971"/>
    </source>
</evidence>
<comment type="caution">
    <text evidence="13">The sequence shown here is derived from an EMBL/GenBank/DDBJ whole genome shotgun (WGS) entry which is preliminary data.</text>
</comment>
<keyword evidence="4" id="KW-0349">Heme</keyword>
<accession>A0A7C8IFZ3</accession>
<evidence type="ECO:0000256" key="10">
    <source>
        <dbReference type="ARBA" id="ARBA00023033"/>
    </source>
</evidence>
<comment type="subcellular location">
    <subcellularLocation>
        <location evidence="2">Membrane</location>
    </subcellularLocation>
</comment>
<evidence type="ECO:0000313" key="14">
    <source>
        <dbReference type="Proteomes" id="UP000481861"/>
    </source>
</evidence>
<dbReference type="Pfam" id="PF00067">
    <property type="entry name" value="p450"/>
    <property type="match status" value="1"/>
</dbReference>
<dbReference type="Gene3D" id="1.10.630.10">
    <property type="entry name" value="Cytochrome P450"/>
    <property type="match status" value="1"/>
</dbReference>
<evidence type="ECO:0000256" key="4">
    <source>
        <dbReference type="ARBA" id="ARBA00022617"/>
    </source>
</evidence>
<dbReference type="EMBL" id="JAADJZ010000008">
    <property type="protein sequence ID" value="KAF2873250.1"/>
    <property type="molecule type" value="Genomic_DNA"/>
</dbReference>
<dbReference type="OrthoDB" id="3781653at2759"/>